<dbReference type="InParanoid" id="A0A067PFS7"/>
<sequence>RQIHLFRVNPIPNNIDTLYPQSQCVHNTEFRTRSSPNSTSQLNSSSLKGFANQGKLSAESSDFSVGVPVDLPRENLWRKPR</sequence>
<proteinExistence type="predicted"/>
<evidence type="ECO:0000313" key="3">
    <source>
        <dbReference type="Proteomes" id="UP000027265"/>
    </source>
</evidence>
<evidence type="ECO:0000313" key="2">
    <source>
        <dbReference type="EMBL" id="KDQ52700.1"/>
    </source>
</evidence>
<evidence type="ECO:0000256" key="1">
    <source>
        <dbReference type="SAM" id="MobiDB-lite"/>
    </source>
</evidence>
<dbReference type="Proteomes" id="UP000027265">
    <property type="component" value="Unassembled WGS sequence"/>
</dbReference>
<name>A0A067PFS7_9AGAM</name>
<feature type="region of interest" description="Disordered" evidence="1">
    <location>
        <begin position="29"/>
        <end position="53"/>
    </location>
</feature>
<keyword evidence="3" id="KW-1185">Reference proteome</keyword>
<dbReference type="HOGENOM" id="CLU_2580283_0_0_1"/>
<gene>
    <name evidence="2" type="ORF">JAAARDRAFT_39982</name>
</gene>
<accession>A0A067PFS7</accession>
<feature type="compositionally biased region" description="Low complexity" evidence="1">
    <location>
        <begin position="34"/>
        <end position="47"/>
    </location>
</feature>
<feature type="non-terminal residue" evidence="2">
    <location>
        <position position="1"/>
    </location>
</feature>
<dbReference type="AlphaFoldDB" id="A0A067PFS7"/>
<reference evidence="3" key="1">
    <citation type="journal article" date="2014" name="Proc. Natl. Acad. Sci. U.S.A.">
        <title>Extensive sampling of basidiomycete genomes demonstrates inadequacy of the white-rot/brown-rot paradigm for wood decay fungi.</title>
        <authorList>
            <person name="Riley R."/>
            <person name="Salamov A.A."/>
            <person name="Brown D.W."/>
            <person name="Nagy L.G."/>
            <person name="Floudas D."/>
            <person name="Held B.W."/>
            <person name="Levasseur A."/>
            <person name="Lombard V."/>
            <person name="Morin E."/>
            <person name="Otillar R."/>
            <person name="Lindquist E.A."/>
            <person name="Sun H."/>
            <person name="LaButti K.M."/>
            <person name="Schmutz J."/>
            <person name="Jabbour D."/>
            <person name="Luo H."/>
            <person name="Baker S.E."/>
            <person name="Pisabarro A.G."/>
            <person name="Walton J.D."/>
            <person name="Blanchette R.A."/>
            <person name="Henrissat B."/>
            <person name="Martin F."/>
            <person name="Cullen D."/>
            <person name="Hibbett D.S."/>
            <person name="Grigoriev I.V."/>
        </authorList>
    </citation>
    <scope>NUCLEOTIDE SEQUENCE [LARGE SCALE GENOMIC DNA]</scope>
    <source>
        <strain evidence="3">MUCL 33604</strain>
    </source>
</reference>
<dbReference type="EMBL" id="KL197738">
    <property type="protein sequence ID" value="KDQ52700.1"/>
    <property type="molecule type" value="Genomic_DNA"/>
</dbReference>
<organism evidence="2 3">
    <name type="scientific">Jaapia argillacea MUCL 33604</name>
    <dbReference type="NCBI Taxonomy" id="933084"/>
    <lineage>
        <taxon>Eukaryota</taxon>
        <taxon>Fungi</taxon>
        <taxon>Dikarya</taxon>
        <taxon>Basidiomycota</taxon>
        <taxon>Agaricomycotina</taxon>
        <taxon>Agaricomycetes</taxon>
        <taxon>Agaricomycetidae</taxon>
        <taxon>Jaapiales</taxon>
        <taxon>Jaapiaceae</taxon>
        <taxon>Jaapia</taxon>
    </lineage>
</organism>
<protein>
    <submittedName>
        <fullName evidence="2">Uncharacterized protein</fullName>
    </submittedName>
</protein>